<organism evidence="1 2">
    <name type="scientific">Gossypium tomentosum</name>
    <name type="common">Hawaiian cotton</name>
    <name type="synonym">Gossypium sandvicense</name>
    <dbReference type="NCBI Taxonomy" id="34277"/>
    <lineage>
        <taxon>Eukaryota</taxon>
        <taxon>Viridiplantae</taxon>
        <taxon>Streptophyta</taxon>
        <taxon>Embryophyta</taxon>
        <taxon>Tracheophyta</taxon>
        <taxon>Spermatophyta</taxon>
        <taxon>Magnoliopsida</taxon>
        <taxon>eudicotyledons</taxon>
        <taxon>Gunneridae</taxon>
        <taxon>Pentapetalae</taxon>
        <taxon>rosids</taxon>
        <taxon>malvids</taxon>
        <taxon>Malvales</taxon>
        <taxon>Malvaceae</taxon>
        <taxon>Malvoideae</taxon>
        <taxon>Gossypium</taxon>
    </lineage>
</organism>
<evidence type="ECO:0000313" key="2">
    <source>
        <dbReference type="Proteomes" id="UP000322667"/>
    </source>
</evidence>
<keyword evidence="2" id="KW-1185">Reference proteome</keyword>
<name>A0A5D2PST0_GOSTO</name>
<proteinExistence type="predicted"/>
<accession>A0A5D2PST0</accession>
<reference evidence="1 2" key="1">
    <citation type="submission" date="2019-07" db="EMBL/GenBank/DDBJ databases">
        <title>WGS assembly of Gossypium tomentosum.</title>
        <authorList>
            <person name="Chen Z.J."/>
            <person name="Sreedasyam A."/>
            <person name="Ando A."/>
            <person name="Song Q."/>
            <person name="De L."/>
            <person name="Hulse-Kemp A."/>
            <person name="Ding M."/>
            <person name="Ye W."/>
            <person name="Kirkbride R."/>
            <person name="Jenkins J."/>
            <person name="Plott C."/>
            <person name="Lovell J."/>
            <person name="Lin Y.-M."/>
            <person name="Vaughn R."/>
            <person name="Liu B."/>
            <person name="Li W."/>
            <person name="Simpson S."/>
            <person name="Scheffler B."/>
            <person name="Saski C."/>
            <person name="Grover C."/>
            <person name="Hu G."/>
            <person name="Conover J."/>
            <person name="Carlson J."/>
            <person name="Shu S."/>
            <person name="Boston L."/>
            <person name="Williams M."/>
            <person name="Peterson D."/>
            <person name="Mcgee K."/>
            <person name="Jones D."/>
            <person name="Wendel J."/>
            <person name="Stelly D."/>
            <person name="Grimwood J."/>
            <person name="Schmutz J."/>
        </authorList>
    </citation>
    <scope>NUCLEOTIDE SEQUENCE [LARGE SCALE GENOMIC DNA]</scope>
    <source>
        <strain evidence="1">7179.01</strain>
    </source>
</reference>
<evidence type="ECO:0000313" key="1">
    <source>
        <dbReference type="EMBL" id="TYI19321.1"/>
    </source>
</evidence>
<dbReference type="Proteomes" id="UP000322667">
    <property type="component" value="Chromosome A07"/>
</dbReference>
<sequence length="53" mass="5765">MLSGSRTLVFNPFLALQFIYGSDYCCNGLRLYKVVGPGFIPPNACSYMGLPTA</sequence>
<dbReference type="EMBL" id="CM017616">
    <property type="protein sequence ID" value="TYI19321.1"/>
    <property type="molecule type" value="Genomic_DNA"/>
</dbReference>
<protein>
    <submittedName>
        <fullName evidence="1">Uncharacterized protein</fullName>
    </submittedName>
</protein>
<dbReference type="AlphaFoldDB" id="A0A5D2PST0"/>
<gene>
    <name evidence="1" type="ORF">ES332_A07G157200v1</name>
</gene>